<dbReference type="SMART" id="SM00846">
    <property type="entry name" value="Gp_dh_N"/>
    <property type="match status" value="1"/>
</dbReference>
<dbReference type="SUPFAM" id="SSF55347">
    <property type="entry name" value="Glyceraldehyde-3-phosphate dehydrogenase-like, C-terminal domain"/>
    <property type="match status" value="1"/>
</dbReference>
<dbReference type="PRINTS" id="PR00078">
    <property type="entry name" value="G3PDHDRGNASE"/>
</dbReference>
<dbReference type="CDD" id="cd05214">
    <property type="entry name" value="GAPDH_I_N"/>
    <property type="match status" value="1"/>
</dbReference>
<dbReference type="InParanoid" id="A0A098DVZ4"/>
<evidence type="ECO:0000313" key="12">
    <source>
        <dbReference type="Proteomes" id="UP000070720"/>
    </source>
</evidence>
<dbReference type="FunFam" id="3.40.50.720:FF:000266">
    <property type="entry name" value="Glyceraldehyde-3-phosphate dehydrogenase"/>
    <property type="match status" value="1"/>
</dbReference>
<dbReference type="UniPathway" id="UPA00109">
    <property type="reaction ID" value="UER00184"/>
</dbReference>
<gene>
    <name evidence="10" type="ORF">FGRAMPH1_01T19883</name>
</gene>
<dbReference type="GO" id="GO:0050661">
    <property type="term" value="F:NADP binding"/>
    <property type="evidence" value="ECO:0007669"/>
    <property type="project" value="InterPro"/>
</dbReference>
<evidence type="ECO:0000256" key="1">
    <source>
        <dbReference type="ARBA" id="ARBA00004869"/>
    </source>
</evidence>
<dbReference type="PROSITE" id="PS00071">
    <property type="entry name" value="GAPDH"/>
    <property type="match status" value="1"/>
</dbReference>
<dbReference type="InterPro" id="IPR020828">
    <property type="entry name" value="GlycerAld_3-P_DH_NAD(P)-bd"/>
</dbReference>
<comment type="subunit">
    <text evidence="3 8">Homotetramer.</text>
</comment>
<accession>A0A0E0SHX2</accession>
<keyword evidence="5 8" id="KW-0520">NAD</keyword>
<protein>
    <recommendedName>
        <fullName evidence="8">Glyceraldehyde-3-phosphate dehydrogenase</fullName>
        <ecNumber evidence="8">1.2.1.12</ecNumber>
    </recommendedName>
</protein>
<evidence type="ECO:0000256" key="4">
    <source>
        <dbReference type="ARBA" id="ARBA00023002"/>
    </source>
</evidence>
<dbReference type="PANTHER" id="PTHR10836:SF76">
    <property type="entry name" value="GLYCERALDEHYDE-3-PHOSPHATE DEHYDROGENASE-RELATED"/>
    <property type="match status" value="1"/>
</dbReference>
<dbReference type="NCBIfam" id="TIGR01534">
    <property type="entry name" value="GAPDH-I"/>
    <property type="match status" value="1"/>
</dbReference>
<evidence type="ECO:0000259" key="9">
    <source>
        <dbReference type="SMART" id="SM00846"/>
    </source>
</evidence>
<dbReference type="FunCoup" id="A0A098DVZ4">
    <property type="interactions" value="1163"/>
</dbReference>
<reference evidence="11 12" key="2">
    <citation type="journal article" date="2010" name="Nature">
        <title>Comparative genomics reveals mobile pathogenicity chromosomes in Fusarium.</title>
        <authorList>
            <person name="Ma L.J."/>
            <person name="van der Does H.C."/>
            <person name="Borkovich K.A."/>
            <person name="Coleman J.J."/>
            <person name="Daboussi M.J."/>
            <person name="Di Pietro A."/>
            <person name="Dufresne M."/>
            <person name="Freitag M."/>
            <person name="Grabherr M."/>
            <person name="Henrissat B."/>
            <person name="Houterman P.M."/>
            <person name="Kang S."/>
            <person name="Shim W.B."/>
            <person name="Woloshuk C."/>
            <person name="Xie X."/>
            <person name="Xu J.R."/>
            <person name="Antoniw J."/>
            <person name="Baker S.E."/>
            <person name="Bluhm B.H."/>
            <person name="Breakspear A."/>
            <person name="Brown D.W."/>
            <person name="Butchko R.A."/>
            <person name="Chapman S."/>
            <person name="Coulson R."/>
            <person name="Coutinho P.M."/>
            <person name="Danchin E.G."/>
            <person name="Diener A."/>
            <person name="Gale L.R."/>
            <person name="Gardiner D.M."/>
            <person name="Goff S."/>
            <person name="Hammond-Kosack K.E."/>
            <person name="Hilburn K."/>
            <person name="Hua-Van A."/>
            <person name="Jonkers W."/>
            <person name="Kazan K."/>
            <person name="Kodira C.D."/>
            <person name="Koehrsen M."/>
            <person name="Kumar L."/>
            <person name="Lee Y.H."/>
            <person name="Li L."/>
            <person name="Manners J.M."/>
            <person name="Miranda-Saavedra D."/>
            <person name="Mukherjee M."/>
            <person name="Park G."/>
            <person name="Park J."/>
            <person name="Park S.Y."/>
            <person name="Proctor R.H."/>
            <person name="Regev A."/>
            <person name="Ruiz-Roldan M.C."/>
            <person name="Sain D."/>
            <person name="Sakthikumar S."/>
            <person name="Sykes S."/>
            <person name="Schwartz D.C."/>
            <person name="Turgeon B.G."/>
            <person name="Wapinski I."/>
            <person name="Yoder O."/>
            <person name="Young S."/>
            <person name="Zeng Q."/>
            <person name="Zhou S."/>
            <person name="Galagan J."/>
            <person name="Cuomo C.A."/>
            <person name="Kistler H.C."/>
            <person name="Rep M."/>
        </authorList>
    </citation>
    <scope>GENOME REANNOTATION</scope>
    <source>
        <strain evidence="12">ATCC MYA-4620 / CBS 123657 / FGSC 9075 / NRRL 31084 / PH-1</strain>
        <strain evidence="11">PH-1 / ATCC MYA-4620 / FGSC 9075 / NRRL 31084</strain>
    </source>
</reference>
<reference evidence="11 12" key="1">
    <citation type="journal article" date="2007" name="Science">
        <title>The Fusarium graminearum genome reveals a link between localized polymorphism and pathogen specialization.</title>
        <authorList>
            <person name="Cuomo C.A."/>
            <person name="Gueldener U."/>
            <person name="Xu J.-R."/>
            <person name="Trail F."/>
            <person name="Turgeon B.G."/>
            <person name="Di Pietro A."/>
            <person name="Walton J.D."/>
            <person name="Ma L.-J."/>
            <person name="Baker S.E."/>
            <person name="Rep M."/>
            <person name="Adam G."/>
            <person name="Antoniw J."/>
            <person name="Baldwin T."/>
            <person name="Calvo S.E."/>
            <person name="Chang Y.-L."/>
            <person name="DeCaprio D."/>
            <person name="Gale L.R."/>
            <person name="Gnerre S."/>
            <person name="Goswami R.S."/>
            <person name="Hammond-Kosack K."/>
            <person name="Harris L.J."/>
            <person name="Hilburn K."/>
            <person name="Kennell J.C."/>
            <person name="Kroken S."/>
            <person name="Magnuson J.K."/>
            <person name="Mannhaupt G."/>
            <person name="Mauceli E.W."/>
            <person name="Mewes H.-W."/>
            <person name="Mitterbauer R."/>
            <person name="Muehlbauer G."/>
            <person name="Muensterkoetter M."/>
            <person name="Nelson D."/>
            <person name="O'Donnell K."/>
            <person name="Ouellet T."/>
            <person name="Qi W."/>
            <person name="Quesneville H."/>
            <person name="Roncero M.I.G."/>
            <person name="Seong K.-Y."/>
            <person name="Tetko I.V."/>
            <person name="Urban M."/>
            <person name="Waalwijk C."/>
            <person name="Ward T.J."/>
            <person name="Yao J."/>
            <person name="Birren B.W."/>
            <person name="Kistler H.C."/>
        </authorList>
    </citation>
    <scope>NUCLEOTIDE SEQUENCE [LARGE SCALE GENOMIC DNA]</scope>
    <source>
        <strain evidence="12">ATCC MYA-4620 / CBS 123657 / FGSC 9075 / NRRL 31084 / PH-1</strain>
        <strain evidence="11">PH-1 / ATCC MYA-4620 / FGSC 9075 / NRRL 31084</strain>
    </source>
</reference>
<dbReference type="STRING" id="229533.A0A098DVZ4"/>
<dbReference type="InterPro" id="IPR006424">
    <property type="entry name" value="Glyceraldehyde-3-P_DH_1"/>
</dbReference>
<feature type="domain" description="Glyceraldehyde 3-phosphate dehydrogenase NAD(P) binding" evidence="9">
    <location>
        <begin position="136"/>
        <end position="250"/>
    </location>
</feature>
<dbReference type="EC" id="1.2.1.12" evidence="8"/>
<dbReference type="InterPro" id="IPR020831">
    <property type="entry name" value="GlycerAld/Erythrose_P_DH"/>
</dbReference>
<dbReference type="InterPro" id="IPR036291">
    <property type="entry name" value="NAD(P)-bd_dom_sf"/>
</dbReference>
<dbReference type="EMBL" id="HG970334">
    <property type="protein sequence ID" value="CEF86035.1"/>
    <property type="molecule type" value="Genomic_DNA"/>
</dbReference>
<proteinExistence type="inferred from homology"/>
<dbReference type="Proteomes" id="UP000070720">
    <property type="component" value="Chromosome 3"/>
</dbReference>
<keyword evidence="4 8" id="KW-0560">Oxidoreductase</keyword>
<dbReference type="AlphaFoldDB" id="A0A098DVZ4"/>
<dbReference type="GO" id="GO:0004365">
    <property type="term" value="F:glyceraldehyde-3-phosphate dehydrogenase (NAD+) (phosphorylating) activity"/>
    <property type="evidence" value="ECO:0007669"/>
    <property type="project" value="UniProtKB-UniRule"/>
</dbReference>
<evidence type="ECO:0000256" key="3">
    <source>
        <dbReference type="ARBA" id="ARBA00011881"/>
    </source>
</evidence>
<evidence type="ECO:0000256" key="8">
    <source>
        <dbReference type="RuleBase" id="RU361160"/>
    </source>
</evidence>
<evidence type="ECO:0000313" key="11">
    <source>
        <dbReference type="EnsemblFungi" id="CEF86035"/>
    </source>
</evidence>
<dbReference type="GO" id="GO:0051287">
    <property type="term" value="F:NAD binding"/>
    <property type="evidence" value="ECO:0007669"/>
    <property type="project" value="UniProtKB-UniRule"/>
</dbReference>
<evidence type="ECO:0000256" key="7">
    <source>
        <dbReference type="RuleBase" id="RU000397"/>
    </source>
</evidence>
<comment type="similarity">
    <text evidence="2 7">Belongs to the glyceraldehyde-3-phosphate dehydrogenase family.</text>
</comment>
<dbReference type="eggNOG" id="KOG0657">
    <property type="taxonomic scope" value="Eukaryota"/>
</dbReference>
<dbReference type="GO" id="GO:0006096">
    <property type="term" value="P:glycolytic process"/>
    <property type="evidence" value="ECO:0007669"/>
    <property type="project" value="UniProtKB-UniPathway"/>
</dbReference>
<sequence length="436" mass="47275">MDFDSSISTCTPALSPRPFSSFFSFLFILIILNNKTTTSFFTKRIAIHPLSGQNKEGGTIGLSCYVFGKPHHDESGTGPSLCYCQRDCLEHGRRLPRFYEFHPYGIASEIAASSTPAKLPLISPRSYHHHQHKANLKPFPQVYMLKYDSSHGIFKGEVGNQGNDLVVNGKTIKFYSERDPANIKWSETGADYVVESTGVFTTIDKAKAHLQGGAKKVIISAPSADAPMYVVGVNENKYDGSADIISNASCTTNCLAPLAKVINDKFGIVEGLMTTVHSYTATQKTVDGPSSKDWRGGRGAAQNIIPSSTGAAKAVGKVIPELNGKLTGMSMRVPTANVSVVDLTVRLEKGASYDQIKQVIKEASEGDLKGVLAYTEDDVVSSDLNGNTNSSIFDAKAGISLNDNFVKLVSWYDNEWGYSRRVLDLLAHVAKVDASK</sequence>
<dbReference type="EnsemblFungi" id="CEF86035">
    <property type="protein sequence ID" value="CEF86035"/>
    <property type="gene ID" value="FGRRES_16627"/>
</dbReference>
<name>A0A098DVZ4_GIBZE</name>
<comment type="pathway">
    <text evidence="1 8">Carbohydrate degradation; glycolysis; pyruvate from D-glyceraldehyde 3-phosphate: step 1/5.</text>
</comment>
<dbReference type="VEuPathDB" id="FungiDB:FGRAMPH1_01G19883"/>
<reference evidence="10 12" key="3">
    <citation type="journal article" date="2015" name="BMC Genomics">
        <title>The completed genome sequence of the pathogenic ascomycete fungus Fusarium graminearum.</title>
        <authorList>
            <person name="King R."/>
            <person name="Urban M."/>
            <person name="Hammond-Kosack M.C."/>
            <person name="Hassani-Pak K."/>
            <person name="Hammond-Kosack K.E."/>
        </authorList>
    </citation>
    <scope>NUCLEOTIDE SEQUENCE [LARGE SCALE GENOMIC DNA]</scope>
    <source>
        <strain evidence="12">ATCC MYA-4620 / CBS 123657 / FGSC 9075 / NRRL 31084 / PH-1</strain>
        <strain evidence="10">PH-1</strain>
    </source>
</reference>
<dbReference type="InterPro" id="IPR020830">
    <property type="entry name" value="GlycerAld_3-P_DH_AS"/>
</dbReference>
<dbReference type="PANTHER" id="PTHR10836">
    <property type="entry name" value="GLYCERALDEHYDE 3-PHOSPHATE DEHYDROGENASE"/>
    <property type="match status" value="1"/>
</dbReference>
<comment type="catalytic activity">
    <reaction evidence="8">
        <text>D-glyceraldehyde 3-phosphate + phosphate + NAD(+) = (2R)-3-phospho-glyceroyl phosphate + NADH + H(+)</text>
        <dbReference type="Rhea" id="RHEA:10300"/>
        <dbReference type="ChEBI" id="CHEBI:15378"/>
        <dbReference type="ChEBI" id="CHEBI:43474"/>
        <dbReference type="ChEBI" id="CHEBI:57540"/>
        <dbReference type="ChEBI" id="CHEBI:57604"/>
        <dbReference type="ChEBI" id="CHEBI:57945"/>
        <dbReference type="ChEBI" id="CHEBI:59776"/>
        <dbReference type="EC" id="1.2.1.12"/>
    </reaction>
</comment>
<dbReference type="CDD" id="cd18126">
    <property type="entry name" value="GAPDH_I_C"/>
    <property type="match status" value="1"/>
</dbReference>
<keyword evidence="6 8" id="KW-0324">Glycolysis</keyword>
<evidence type="ECO:0000256" key="2">
    <source>
        <dbReference type="ARBA" id="ARBA00007406"/>
    </source>
</evidence>
<reference evidence="11" key="4">
    <citation type="submission" date="2017-01" db="UniProtKB">
        <authorList>
            <consortium name="EnsemblFungi"/>
        </authorList>
    </citation>
    <scope>IDENTIFICATION</scope>
    <source>
        <strain evidence="11">PH-1 / ATCC MYA-4620 / FGSC 9075 / NRRL 31084</strain>
    </source>
</reference>
<organism evidence="10 12">
    <name type="scientific">Gibberella zeae (strain ATCC MYA-4620 / CBS 123657 / FGSC 9075 / NRRL 31084 / PH-1)</name>
    <name type="common">Wheat head blight fungus</name>
    <name type="synonym">Fusarium graminearum</name>
    <dbReference type="NCBI Taxonomy" id="229533"/>
    <lineage>
        <taxon>Eukaryota</taxon>
        <taxon>Fungi</taxon>
        <taxon>Dikarya</taxon>
        <taxon>Ascomycota</taxon>
        <taxon>Pezizomycotina</taxon>
        <taxon>Sordariomycetes</taxon>
        <taxon>Hypocreomycetidae</taxon>
        <taxon>Hypocreales</taxon>
        <taxon>Nectriaceae</taxon>
        <taxon>Fusarium</taxon>
    </lineage>
</organism>
<evidence type="ECO:0000313" key="10">
    <source>
        <dbReference type="EMBL" id="CEF86035.1"/>
    </source>
</evidence>
<evidence type="ECO:0000256" key="5">
    <source>
        <dbReference type="ARBA" id="ARBA00023027"/>
    </source>
</evidence>
<dbReference type="Pfam" id="PF02800">
    <property type="entry name" value="Gp_dh_C"/>
    <property type="match status" value="1"/>
</dbReference>
<dbReference type="GO" id="GO:0005829">
    <property type="term" value="C:cytosol"/>
    <property type="evidence" value="ECO:0007669"/>
    <property type="project" value="TreeGrafter"/>
</dbReference>
<dbReference type="FunFam" id="3.30.360.10:FF:000001">
    <property type="entry name" value="Glyceraldehyde-3-phosphate dehydrogenase"/>
    <property type="match status" value="1"/>
</dbReference>
<dbReference type="InterPro" id="IPR020829">
    <property type="entry name" value="GlycerAld_3-P_DH_cat"/>
</dbReference>
<dbReference type="Gene3D" id="3.30.360.10">
    <property type="entry name" value="Dihydrodipicolinate Reductase, domain 2"/>
    <property type="match status" value="1"/>
</dbReference>
<keyword evidence="12" id="KW-1185">Reference proteome</keyword>
<accession>A0A098DVZ4</accession>
<dbReference type="Pfam" id="PF00044">
    <property type="entry name" value="Gp_dh_N"/>
    <property type="match status" value="1"/>
</dbReference>
<dbReference type="SUPFAM" id="SSF51735">
    <property type="entry name" value="NAD(P)-binding Rossmann-fold domains"/>
    <property type="match status" value="1"/>
</dbReference>
<evidence type="ECO:0000256" key="6">
    <source>
        <dbReference type="ARBA" id="ARBA00023152"/>
    </source>
</evidence>
<dbReference type="Gene3D" id="3.40.50.720">
    <property type="entry name" value="NAD(P)-binding Rossmann-like Domain"/>
    <property type="match status" value="1"/>
</dbReference>
<dbReference type="GO" id="GO:0006006">
    <property type="term" value="P:glucose metabolic process"/>
    <property type="evidence" value="ECO:0007669"/>
    <property type="project" value="InterPro"/>
</dbReference>